<dbReference type="Proteomes" id="UP000054217">
    <property type="component" value="Unassembled WGS sequence"/>
</dbReference>
<dbReference type="InterPro" id="IPR020845">
    <property type="entry name" value="AMP-binding_CS"/>
</dbReference>
<dbReference type="InterPro" id="IPR042099">
    <property type="entry name" value="ANL_N_sf"/>
</dbReference>
<evidence type="ECO:0000259" key="2">
    <source>
        <dbReference type="Pfam" id="PF00501"/>
    </source>
</evidence>
<evidence type="ECO:0000313" key="4">
    <source>
        <dbReference type="Proteomes" id="UP000054217"/>
    </source>
</evidence>
<proteinExistence type="predicted"/>
<organism evidence="3 4">
    <name type="scientific">Pisolithus tinctorius Marx 270</name>
    <dbReference type="NCBI Taxonomy" id="870435"/>
    <lineage>
        <taxon>Eukaryota</taxon>
        <taxon>Fungi</taxon>
        <taxon>Dikarya</taxon>
        <taxon>Basidiomycota</taxon>
        <taxon>Agaricomycotina</taxon>
        <taxon>Agaricomycetes</taxon>
        <taxon>Agaricomycetidae</taxon>
        <taxon>Boletales</taxon>
        <taxon>Sclerodermatineae</taxon>
        <taxon>Pisolithaceae</taxon>
        <taxon>Pisolithus</taxon>
    </lineage>
</organism>
<keyword evidence="1" id="KW-0511">Multifunctional enzyme</keyword>
<dbReference type="GO" id="GO:0044550">
    <property type="term" value="P:secondary metabolite biosynthetic process"/>
    <property type="evidence" value="ECO:0007669"/>
    <property type="project" value="TreeGrafter"/>
</dbReference>
<evidence type="ECO:0000313" key="3">
    <source>
        <dbReference type="EMBL" id="KIO03641.1"/>
    </source>
</evidence>
<dbReference type="OrthoDB" id="408177at2759"/>
<gene>
    <name evidence="3" type="ORF">M404DRAFT_66107</name>
</gene>
<evidence type="ECO:0000256" key="1">
    <source>
        <dbReference type="ARBA" id="ARBA00023268"/>
    </source>
</evidence>
<dbReference type="InParanoid" id="A0A0C3P7K6"/>
<reference evidence="4" key="2">
    <citation type="submission" date="2015-01" db="EMBL/GenBank/DDBJ databases">
        <title>Evolutionary Origins and Diversification of the Mycorrhizal Mutualists.</title>
        <authorList>
            <consortium name="DOE Joint Genome Institute"/>
            <consortium name="Mycorrhizal Genomics Consortium"/>
            <person name="Kohler A."/>
            <person name="Kuo A."/>
            <person name="Nagy L.G."/>
            <person name="Floudas D."/>
            <person name="Copeland A."/>
            <person name="Barry K.W."/>
            <person name="Cichocki N."/>
            <person name="Veneault-Fourrey C."/>
            <person name="LaButti K."/>
            <person name="Lindquist E.A."/>
            <person name="Lipzen A."/>
            <person name="Lundell T."/>
            <person name="Morin E."/>
            <person name="Murat C."/>
            <person name="Riley R."/>
            <person name="Ohm R."/>
            <person name="Sun H."/>
            <person name="Tunlid A."/>
            <person name="Henrissat B."/>
            <person name="Grigoriev I.V."/>
            <person name="Hibbett D.S."/>
            <person name="Martin F."/>
        </authorList>
    </citation>
    <scope>NUCLEOTIDE SEQUENCE [LARGE SCALE GENOMIC DNA]</scope>
    <source>
        <strain evidence="4">Marx 270</strain>
    </source>
</reference>
<dbReference type="STRING" id="870435.A0A0C3P7K6"/>
<feature type="non-terminal residue" evidence="3">
    <location>
        <position position="1"/>
    </location>
</feature>
<dbReference type="Gene3D" id="3.40.50.12780">
    <property type="entry name" value="N-terminal domain of ligase-like"/>
    <property type="match status" value="1"/>
</dbReference>
<dbReference type="PANTHER" id="PTHR45527">
    <property type="entry name" value="NONRIBOSOMAL PEPTIDE SYNTHETASE"/>
    <property type="match status" value="1"/>
</dbReference>
<dbReference type="EMBL" id="KN831975">
    <property type="protein sequence ID" value="KIO03641.1"/>
    <property type="molecule type" value="Genomic_DNA"/>
</dbReference>
<dbReference type="PANTHER" id="PTHR45527:SF1">
    <property type="entry name" value="FATTY ACID SYNTHASE"/>
    <property type="match status" value="1"/>
</dbReference>
<keyword evidence="4" id="KW-1185">Reference proteome</keyword>
<dbReference type="InterPro" id="IPR000873">
    <property type="entry name" value="AMP-dep_synth/lig_dom"/>
</dbReference>
<feature type="domain" description="AMP-dependent synthetase/ligase" evidence="2">
    <location>
        <begin position="1"/>
        <end position="204"/>
    </location>
</feature>
<dbReference type="Pfam" id="PF00501">
    <property type="entry name" value="AMP-binding"/>
    <property type="match status" value="1"/>
</dbReference>
<dbReference type="AlphaFoldDB" id="A0A0C3P7K6"/>
<dbReference type="GO" id="GO:0005737">
    <property type="term" value="C:cytoplasm"/>
    <property type="evidence" value="ECO:0007669"/>
    <property type="project" value="TreeGrafter"/>
</dbReference>
<dbReference type="HOGENOM" id="CLU_1104932_0_0_1"/>
<feature type="non-terminal residue" evidence="3">
    <location>
        <position position="252"/>
    </location>
</feature>
<dbReference type="PROSITE" id="PS00455">
    <property type="entry name" value="AMP_BINDING"/>
    <property type="match status" value="1"/>
</dbReference>
<protein>
    <recommendedName>
        <fullName evidence="2">AMP-dependent synthetase/ligase domain-containing protein</fullName>
    </recommendedName>
</protein>
<reference evidence="3 4" key="1">
    <citation type="submission" date="2014-04" db="EMBL/GenBank/DDBJ databases">
        <authorList>
            <consortium name="DOE Joint Genome Institute"/>
            <person name="Kuo A."/>
            <person name="Kohler A."/>
            <person name="Costa M.D."/>
            <person name="Nagy L.G."/>
            <person name="Floudas D."/>
            <person name="Copeland A."/>
            <person name="Barry K.W."/>
            <person name="Cichocki N."/>
            <person name="Veneault-Fourrey C."/>
            <person name="LaButti K."/>
            <person name="Lindquist E.A."/>
            <person name="Lipzen A."/>
            <person name="Lundell T."/>
            <person name="Morin E."/>
            <person name="Murat C."/>
            <person name="Sun H."/>
            <person name="Tunlid A."/>
            <person name="Henrissat B."/>
            <person name="Grigoriev I.V."/>
            <person name="Hibbett D.S."/>
            <person name="Martin F."/>
            <person name="Nordberg H.P."/>
            <person name="Cantor M.N."/>
            <person name="Hua S.X."/>
        </authorList>
    </citation>
    <scope>NUCLEOTIDE SEQUENCE [LARGE SCALE GENOMIC DNA]</scope>
    <source>
        <strain evidence="3 4">Marx 270</strain>
    </source>
</reference>
<name>A0A0C3P7K6_PISTI</name>
<accession>A0A0C3P7K6</accession>
<dbReference type="SUPFAM" id="SSF56801">
    <property type="entry name" value="Acetyl-CoA synthetase-like"/>
    <property type="match status" value="1"/>
</dbReference>
<dbReference type="GO" id="GO:0031177">
    <property type="term" value="F:phosphopantetheine binding"/>
    <property type="evidence" value="ECO:0007669"/>
    <property type="project" value="TreeGrafter"/>
</dbReference>
<sequence>LAYLSFTSGSTGPPKKCMTSHSNLVHWIVEAAPAFGRTMKTRQLMVHELYWDGSIEEIFLTHYVGGSVCIAMKIEAVSDIHDALIATKANSITLSPTRGMQLHPADYPFLKLVVFTGEPLTRFVREKWLSDGRTLLNAFGPSESICGFTVETPVRSSASNETPVGFGIGGQTRFYVLDCDMKFVPVGCVGEIFVSGPTVGLGYLGDPEATAQSFMVDPFRKEFRMYRTGDFGRVNHEGRLHFIGRRDRQIKL</sequence>
<dbReference type="GO" id="GO:0043041">
    <property type="term" value="P:amino acid activation for nonribosomal peptide biosynthetic process"/>
    <property type="evidence" value="ECO:0007669"/>
    <property type="project" value="TreeGrafter"/>
</dbReference>